<keyword evidence="9" id="KW-0862">Zinc</keyword>
<dbReference type="Pfam" id="PF16187">
    <property type="entry name" value="Peptidase_M16_M"/>
    <property type="match status" value="1"/>
</dbReference>
<dbReference type="AlphaFoldDB" id="A0A0F4PP21"/>
<dbReference type="FunFam" id="3.30.830.10:FF:000005">
    <property type="entry name" value="nardilysin isoform X1"/>
    <property type="match status" value="1"/>
</dbReference>
<dbReference type="GO" id="GO:0006508">
    <property type="term" value="P:proteolysis"/>
    <property type="evidence" value="ECO:0007669"/>
    <property type="project" value="UniProtKB-KW"/>
</dbReference>
<accession>A0A0F4PP21</accession>
<proteinExistence type="inferred from homology"/>
<evidence type="ECO:0000256" key="11">
    <source>
        <dbReference type="ARBA" id="ARBA00029597"/>
    </source>
</evidence>
<evidence type="ECO:0000256" key="2">
    <source>
        <dbReference type="ARBA" id="ARBA00002184"/>
    </source>
</evidence>
<dbReference type="InterPro" id="IPR011249">
    <property type="entry name" value="Metalloenz_LuxS/M16"/>
</dbReference>
<evidence type="ECO:0000256" key="12">
    <source>
        <dbReference type="ARBA" id="ARBA00031184"/>
    </source>
</evidence>
<evidence type="ECO:0000313" key="19">
    <source>
        <dbReference type="Proteomes" id="UP000033664"/>
    </source>
</evidence>
<keyword evidence="10" id="KW-0482">Metalloprotease</keyword>
<feature type="domain" description="Coenzyme PQQ synthesis protein F-like C-terminal lobe" evidence="17">
    <location>
        <begin position="744"/>
        <end position="842"/>
    </location>
</feature>
<evidence type="ECO:0000256" key="8">
    <source>
        <dbReference type="ARBA" id="ARBA00022801"/>
    </source>
</evidence>
<feature type="domain" description="Peptidase M16 N-terminal" evidence="14">
    <location>
        <begin position="21"/>
        <end position="154"/>
    </location>
</feature>
<keyword evidence="19" id="KW-1185">Reference proteome</keyword>
<organism evidence="18 19">
    <name type="scientific">Pseudoalteromonas ruthenica</name>
    <dbReference type="NCBI Taxonomy" id="151081"/>
    <lineage>
        <taxon>Bacteria</taxon>
        <taxon>Pseudomonadati</taxon>
        <taxon>Pseudomonadota</taxon>
        <taxon>Gammaproteobacteria</taxon>
        <taxon>Alteromonadales</taxon>
        <taxon>Pseudoalteromonadaceae</taxon>
        <taxon>Pseudoalteromonas</taxon>
    </lineage>
</organism>
<dbReference type="Gene3D" id="3.30.830.10">
    <property type="entry name" value="Metalloenzyme, LuxS/M16 peptidase-like"/>
    <property type="match status" value="4"/>
</dbReference>
<comment type="cofactor">
    <cofactor evidence="1">
        <name>Zn(2+)</name>
        <dbReference type="ChEBI" id="CHEBI:29105"/>
    </cofactor>
</comment>
<evidence type="ECO:0000256" key="6">
    <source>
        <dbReference type="ARBA" id="ARBA00022670"/>
    </source>
</evidence>
<reference evidence="18 19" key="1">
    <citation type="journal article" date="2015" name="BMC Genomics">
        <title>Genome mining reveals unlocked bioactive potential of marine Gram-negative bacteria.</title>
        <authorList>
            <person name="Machado H."/>
            <person name="Sonnenschein E.C."/>
            <person name="Melchiorsen J."/>
            <person name="Gram L."/>
        </authorList>
    </citation>
    <scope>NUCLEOTIDE SEQUENCE [LARGE SCALE GENOMIC DNA]</scope>
    <source>
        <strain evidence="18 19">S3137</strain>
    </source>
</reference>
<dbReference type="Pfam" id="PF00675">
    <property type="entry name" value="Peptidase_M16"/>
    <property type="match status" value="1"/>
</dbReference>
<dbReference type="InterPro" id="IPR032632">
    <property type="entry name" value="Peptidase_M16_M"/>
</dbReference>
<dbReference type="PANTHER" id="PTHR43690">
    <property type="entry name" value="NARDILYSIN"/>
    <property type="match status" value="1"/>
</dbReference>
<dbReference type="InterPro" id="IPR011765">
    <property type="entry name" value="Pept_M16_N"/>
</dbReference>
<dbReference type="OrthoDB" id="9811314at2"/>
<dbReference type="eggNOG" id="COG1025">
    <property type="taxonomic scope" value="Bacteria"/>
</dbReference>
<dbReference type="EC" id="3.4.24.55" evidence="4"/>
<protein>
    <recommendedName>
        <fullName evidence="5">Protease 3</fullName>
        <ecNumber evidence="4">3.4.24.55</ecNumber>
    </recommendedName>
    <alternativeName>
        <fullName evidence="13">Pitrilysin</fullName>
    </alternativeName>
    <alternativeName>
        <fullName evidence="12">Protease III</fullName>
    </alternativeName>
    <alternativeName>
        <fullName evidence="11">Protease pi</fullName>
    </alternativeName>
</protein>
<feature type="domain" description="Peptidase M16 C-terminal" evidence="15">
    <location>
        <begin position="181"/>
        <end position="345"/>
    </location>
</feature>
<evidence type="ECO:0000259" key="14">
    <source>
        <dbReference type="Pfam" id="PF00675"/>
    </source>
</evidence>
<sequence length="902" mass="103505">MNISRNDNRLYQPLTLPNGLRVLLVEDQDSQKAAAALTVNTGHFDDPWHRQGLAHFTEHMLFLGTKDFPASGEFHDFISHHGGSSNAWTGTEHSCYYFDVANEHYHQALTRFSQLFYAPLFNAEEVDKERNAIDAEFKLKIKDDGRRIYQAHKETVNPKHPFAKFSVGNSNTLSDEQNAIRDDLLAFFKQHYQAQWMTLVLSGPHSLSELKQWALELFTPITGTQQPKPAITEPLYREQDLGVELHIEPHKHLQKLIISFAMPSIDAFYKHKTVSFLAHLLGYEGPGSLHSLLKNQGWINALSAGGGINGSNFKDFNISLALTDEGIEYYQDIVETVFAYIALIKCHDDKLSPLYRDKQTLLQIAFDNQERVRLLDWVSGISVNMHHYPSEHYLYGDYLMTGFDSQQFAEVLQWLTPHNMRLVLIHPGVEPSRYTKWYNTPYRINALDKDWLTALESIDTPLNTMSLPSTNPYLQRPCVLHELVAPGNKPQKLATHPGLNFWFKQDATYRVAKGHFYLALDSELAVKDVQHMALTRLFADLFIDCVAEQFYPAELAGLNYHISSHQGGLTLHTAGLSSSQLELVQGLLQALFHADICTKRFAEYKKQLVRHWQSSNQNKPVSEIFSRIGAQIMPWNPTPTELAQALKSTSYMQFKQFRQAFFESVHVEAFLHGNWRPADAYDFLRLVQSHLRTRTSIDSISRPLNEITQVDTHHLKLQCSDNAMVIYYQAETADIKEKVLMMVVNHLINQPYFHQLRTQQQLGYLVGAGYAPFNSRAGLAFYVQSPNVDAHTLLSHHRAFIKQYVQDFAEIDEPHWQQAKHSLYRQIAEKDKNLRLRSQRFWLAISNPGVDFSLQSNLLTTLDAISLEDVRHYMQQLFSPSRARMEWLSDGVKQSQQALEHA</sequence>
<evidence type="ECO:0000256" key="7">
    <source>
        <dbReference type="ARBA" id="ARBA00022723"/>
    </source>
</evidence>
<dbReference type="InterPro" id="IPR054734">
    <property type="entry name" value="PqqF-like_C_4"/>
</dbReference>
<evidence type="ECO:0000256" key="5">
    <source>
        <dbReference type="ARBA" id="ARBA00017565"/>
    </source>
</evidence>
<dbReference type="GO" id="GO:0004222">
    <property type="term" value="F:metalloendopeptidase activity"/>
    <property type="evidence" value="ECO:0007669"/>
    <property type="project" value="UniProtKB-EC"/>
</dbReference>
<evidence type="ECO:0000256" key="4">
    <source>
        <dbReference type="ARBA" id="ARBA00012449"/>
    </source>
</evidence>
<gene>
    <name evidence="18" type="ORF">TW72_16365</name>
</gene>
<dbReference type="GeneID" id="58230076"/>
<keyword evidence="7" id="KW-0479">Metal-binding</keyword>
<comment type="caution">
    <text evidence="18">The sequence shown here is derived from an EMBL/GenBank/DDBJ whole genome shotgun (WGS) entry which is preliminary data.</text>
</comment>
<dbReference type="InterPro" id="IPR007863">
    <property type="entry name" value="Peptidase_M16_C"/>
</dbReference>
<dbReference type="EMBL" id="JXXZ01000015">
    <property type="protein sequence ID" value="KJY96788.1"/>
    <property type="molecule type" value="Genomic_DNA"/>
</dbReference>
<comment type="function">
    <text evidence="2">Endopeptidase that degrades small peptides of less than 7 kDa, such as glucagon and insulin.</text>
</comment>
<evidence type="ECO:0000256" key="3">
    <source>
        <dbReference type="ARBA" id="ARBA00007261"/>
    </source>
</evidence>
<dbReference type="PATRIC" id="fig|151081.8.peg.2616"/>
<dbReference type="RefSeq" id="WP_045979848.1">
    <property type="nucleotide sequence ID" value="NZ_JXXY01000014.1"/>
</dbReference>
<evidence type="ECO:0000259" key="16">
    <source>
        <dbReference type="Pfam" id="PF16187"/>
    </source>
</evidence>
<evidence type="ECO:0000256" key="1">
    <source>
        <dbReference type="ARBA" id="ARBA00001947"/>
    </source>
</evidence>
<dbReference type="SUPFAM" id="SSF63411">
    <property type="entry name" value="LuxS/MPP-like metallohydrolase"/>
    <property type="match status" value="4"/>
</dbReference>
<keyword evidence="8" id="KW-0378">Hydrolase</keyword>
<evidence type="ECO:0000256" key="10">
    <source>
        <dbReference type="ARBA" id="ARBA00023049"/>
    </source>
</evidence>
<evidence type="ECO:0000259" key="17">
    <source>
        <dbReference type="Pfam" id="PF22456"/>
    </source>
</evidence>
<evidence type="ECO:0000259" key="15">
    <source>
        <dbReference type="Pfam" id="PF05193"/>
    </source>
</evidence>
<feature type="domain" description="Peptidase M16 middle/third" evidence="16">
    <location>
        <begin position="366"/>
        <end position="644"/>
    </location>
</feature>
<comment type="similarity">
    <text evidence="3">Belongs to the peptidase M16 family.</text>
</comment>
<dbReference type="Pfam" id="PF22456">
    <property type="entry name" value="PqqF-like_C_4"/>
    <property type="match status" value="1"/>
</dbReference>
<dbReference type="Proteomes" id="UP000033664">
    <property type="component" value="Unassembled WGS sequence"/>
</dbReference>
<evidence type="ECO:0000256" key="9">
    <source>
        <dbReference type="ARBA" id="ARBA00022833"/>
    </source>
</evidence>
<name>A0A0F4PP21_9GAMM</name>
<keyword evidence="6" id="KW-0645">Protease</keyword>
<dbReference type="PANTHER" id="PTHR43690:SF18">
    <property type="entry name" value="INSULIN-DEGRADING ENZYME-RELATED"/>
    <property type="match status" value="1"/>
</dbReference>
<dbReference type="Pfam" id="PF05193">
    <property type="entry name" value="Peptidase_M16_C"/>
    <property type="match status" value="1"/>
</dbReference>
<evidence type="ECO:0000313" key="18">
    <source>
        <dbReference type="EMBL" id="KJY96788.1"/>
    </source>
</evidence>
<dbReference type="InterPro" id="IPR050626">
    <property type="entry name" value="Peptidase_M16"/>
</dbReference>
<dbReference type="GO" id="GO:0046872">
    <property type="term" value="F:metal ion binding"/>
    <property type="evidence" value="ECO:0007669"/>
    <property type="project" value="UniProtKB-KW"/>
</dbReference>
<dbReference type="FunFam" id="3.30.830.10:FF:000012">
    <property type="entry name" value="Protease 3"/>
    <property type="match status" value="1"/>
</dbReference>
<evidence type="ECO:0000256" key="13">
    <source>
        <dbReference type="ARBA" id="ARBA00033450"/>
    </source>
</evidence>